<proteinExistence type="predicted"/>
<dbReference type="RefSeq" id="WP_140603353.1">
    <property type="nucleotide sequence ID" value="NZ_SAWY01000020.1"/>
</dbReference>
<keyword evidence="1" id="KW-0472">Membrane</keyword>
<accession>A0A502KU70</accession>
<evidence type="ECO:0008006" key="4">
    <source>
        <dbReference type="Google" id="ProtNLM"/>
    </source>
</evidence>
<dbReference type="InterPro" id="IPR036680">
    <property type="entry name" value="SPOR-like_sf"/>
</dbReference>
<feature type="transmembrane region" description="Helical" evidence="1">
    <location>
        <begin position="207"/>
        <end position="226"/>
    </location>
</feature>
<evidence type="ECO:0000313" key="2">
    <source>
        <dbReference type="EMBL" id="TPH15198.1"/>
    </source>
</evidence>
<dbReference type="Gene3D" id="3.30.70.1070">
    <property type="entry name" value="Sporulation related repeat"/>
    <property type="match status" value="1"/>
</dbReference>
<dbReference type="Proteomes" id="UP000315303">
    <property type="component" value="Unassembled WGS sequence"/>
</dbReference>
<keyword evidence="1" id="KW-1133">Transmembrane helix</keyword>
<sequence>MSAAAIELQSTQHNDVTSISVSARIDYILRFSKHLTLVVDENTQQYTSAASQFLGTLDHQDNSLMALNVAYISASTKLNDIQMRCRIIEQLFSNTLFDPEQSLVVSITKLAKNHKQAITIVIEHAQSLSLQLKYELTQLVSINSKNNLTINVVLFGSTAAAEEIKTNKSLFKGKLSILDGKTGQLIGLSSTKIKTKAKDNNQLKHKIVASVLAIVVLISLASFYLLSSHSALTFADLPKVKEPAKENNKVPLPNELVKGDKIEILAVQQDKNSAKVEEKVVNLAENKLAVKQDIASALDINNALMQIAVNAEPQIPAQVNDIIDALNVATQEEKKKIISVEAKSEYDEQYYLTKNQGYVIQIAGFSKVTLWQGFILANPMQELYSYQRELNNDKLIVVTSMVYASMNEAKMAMESMPESIKQRNPWIKPIATIKREIATFN</sequence>
<dbReference type="AlphaFoldDB" id="A0A502KU70"/>
<dbReference type="GO" id="GO:0042834">
    <property type="term" value="F:peptidoglycan binding"/>
    <property type="evidence" value="ECO:0007669"/>
    <property type="project" value="InterPro"/>
</dbReference>
<gene>
    <name evidence="2" type="ORF">EPA86_10310</name>
</gene>
<name>A0A502KU70_9GAMM</name>
<reference evidence="2 3" key="1">
    <citation type="submission" date="2019-01" db="EMBL/GenBank/DDBJ databases">
        <title>Litorilituus lipolytica sp. nov., isolated from intertidal sand of the Yellow Sea in China.</title>
        <authorList>
            <person name="Liu A."/>
        </authorList>
    </citation>
    <scope>NUCLEOTIDE SEQUENCE [LARGE SCALE GENOMIC DNA]</scope>
    <source>
        <strain evidence="2 3">RZ04</strain>
    </source>
</reference>
<evidence type="ECO:0000256" key="1">
    <source>
        <dbReference type="SAM" id="Phobius"/>
    </source>
</evidence>
<dbReference type="OrthoDB" id="6221244at2"/>
<evidence type="ECO:0000313" key="3">
    <source>
        <dbReference type="Proteomes" id="UP000315303"/>
    </source>
</evidence>
<keyword evidence="1" id="KW-0812">Transmembrane</keyword>
<organism evidence="2 3">
    <name type="scientific">Litorilituus lipolyticus</name>
    <dbReference type="NCBI Taxonomy" id="2491017"/>
    <lineage>
        <taxon>Bacteria</taxon>
        <taxon>Pseudomonadati</taxon>
        <taxon>Pseudomonadota</taxon>
        <taxon>Gammaproteobacteria</taxon>
        <taxon>Alteromonadales</taxon>
        <taxon>Colwelliaceae</taxon>
        <taxon>Litorilituus</taxon>
    </lineage>
</organism>
<protein>
    <recommendedName>
        <fullName evidence="4">SPOR domain-containing protein</fullName>
    </recommendedName>
</protein>
<comment type="caution">
    <text evidence="2">The sequence shown here is derived from an EMBL/GenBank/DDBJ whole genome shotgun (WGS) entry which is preliminary data.</text>
</comment>
<dbReference type="EMBL" id="SAWY01000020">
    <property type="protein sequence ID" value="TPH15198.1"/>
    <property type="molecule type" value="Genomic_DNA"/>
</dbReference>
<keyword evidence="3" id="KW-1185">Reference proteome</keyword>